<dbReference type="EC" id="1.1.1.28" evidence="2"/>
<dbReference type="GO" id="GO:0051287">
    <property type="term" value="F:NAD binding"/>
    <property type="evidence" value="ECO:0007669"/>
    <property type="project" value="InterPro"/>
</dbReference>
<proteinExistence type="inferred from homology"/>
<organism evidence="11 12">
    <name type="scientific">Staphylococcus warneri</name>
    <dbReference type="NCBI Taxonomy" id="1292"/>
    <lineage>
        <taxon>Bacteria</taxon>
        <taxon>Bacillati</taxon>
        <taxon>Bacillota</taxon>
        <taxon>Bacilli</taxon>
        <taxon>Bacillales</taxon>
        <taxon>Staphylococcaceae</taxon>
        <taxon>Staphylococcus</taxon>
    </lineage>
</organism>
<dbReference type="Pfam" id="PF02826">
    <property type="entry name" value="2-Hacid_dh_C"/>
    <property type="match status" value="1"/>
</dbReference>
<evidence type="ECO:0000259" key="9">
    <source>
        <dbReference type="Pfam" id="PF00389"/>
    </source>
</evidence>
<accession>A0A2T4Q427</accession>
<dbReference type="InterPro" id="IPR006140">
    <property type="entry name" value="D-isomer_DH_NAD-bd"/>
</dbReference>
<gene>
    <name evidence="11" type="ORF">BU085_00525</name>
</gene>
<evidence type="ECO:0000313" key="11">
    <source>
        <dbReference type="EMBL" id="PTI52737.1"/>
    </source>
</evidence>
<reference evidence="11 12" key="1">
    <citation type="journal article" date="2016" name="Front. Microbiol.">
        <title>Comprehensive Phylogenetic Analysis of Bovine Non-aureus Staphylococci Species Based on Whole-Genome Sequencing.</title>
        <authorList>
            <person name="Naushad S."/>
            <person name="Barkema H.W."/>
            <person name="Luby C."/>
            <person name="Condas L.A."/>
            <person name="Nobrega D.B."/>
            <person name="Carson D.A."/>
            <person name="De Buck J."/>
        </authorList>
    </citation>
    <scope>NUCLEOTIDE SEQUENCE [LARGE SCALE GENOMIC DNA]</scope>
    <source>
        <strain evidence="11 12">SNUC 2993</strain>
    </source>
</reference>
<keyword evidence="4 8" id="KW-0560">Oxidoreductase</keyword>
<feature type="domain" description="D-isomer specific 2-hydroxyacid dehydrogenase catalytic" evidence="9">
    <location>
        <begin position="22"/>
        <end position="330"/>
    </location>
</feature>
<evidence type="ECO:0000259" key="10">
    <source>
        <dbReference type="Pfam" id="PF02826"/>
    </source>
</evidence>
<dbReference type="InterPro" id="IPR029752">
    <property type="entry name" value="D-isomer_DH_CS1"/>
</dbReference>
<dbReference type="CDD" id="cd12186">
    <property type="entry name" value="LDH"/>
    <property type="match status" value="1"/>
</dbReference>
<name>A0A2T4Q427_STAWA</name>
<dbReference type="InterPro" id="IPR029753">
    <property type="entry name" value="D-isomer_DH_CS"/>
</dbReference>
<dbReference type="Pfam" id="PF00389">
    <property type="entry name" value="2-Hacid_dh"/>
    <property type="match status" value="1"/>
</dbReference>
<evidence type="ECO:0000313" key="12">
    <source>
        <dbReference type="Proteomes" id="UP000240717"/>
    </source>
</evidence>
<dbReference type="NCBIfam" id="NF006374">
    <property type="entry name" value="PRK08605.1"/>
    <property type="match status" value="1"/>
</dbReference>
<dbReference type="InterPro" id="IPR058205">
    <property type="entry name" value="D-LDH-like"/>
</dbReference>
<dbReference type="PROSITE" id="PS00671">
    <property type="entry name" value="D_2_HYDROXYACID_DH_3"/>
    <property type="match status" value="1"/>
</dbReference>
<dbReference type="InterPro" id="IPR036291">
    <property type="entry name" value="NAD(P)-bd_dom_sf"/>
</dbReference>
<dbReference type="NCBIfam" id="NF009127">
    <property type="entry name" value="PRK12480.1"/>
    <property type="match status" value="1"/>
</dbReference>
<dbReference type="GO" id="GO:0008720">
    <property type="term" value="F:D-lactate dehydrogenase (NAD+) activity"/>
    <property type="evidence" value="ECO:0007669"/>
    <property type="project" value="UniProtKB-EC"/>
</dbReference>
<keyword evidence="5" id="KW-0520">NAD</keyword>
<dbReference type="Gene3D" id="3.40.50.720">
    <property type="entry name" value="NAD(P)-binding Rossmann-like Domain"/>
    <property type="match status" value="2"/>
</dbReference>
<evidence type="ECO:0000256" key="1">
    <source>
        <dbReference type="ARBA" id="ARBA00005854"/>
    </source>
</evidence>
<dbReference type="SUPFAM" id="SSF52283">
    <property type="entry name" value="Formate/glycerate dehydrogenase catalytic domain-like"/>
    <property type="match status" value="1"/>
</dbReference>
<dbReference type="Proteomes" id="UP000240717">
    <property type="component" value="Unassembled WGS sequence"/>
</dbReference>
<evidence type="ECO:0000256" key="7">
    <source>
        <dbReference type="ARBA" id="ARBA00049040"/>
    </source>
</evidence>
<feature type="domain" description="D-isomer specific 2-hydroxyacid dehydrogenase NAD-binding" evidence="10">
    <location>
        <begin position="112"/>
        <end position="298"/>
    </location>
</feature>
<comment type="catalytic activity">
    <reaction evidence="7">
        <text>(R)-lactate + NAD(+) = pyruvate + NADH + H(+)</text>
        <dbReference type="Rhea" id="RHEA:16369"/>
        <dbReference type="ChEBI" id="CHEBI:15361"/>
        <dbReference type="ChEBI" id="CHEBI:15378"/>
        <dbReference type="ChEBI" id="CHEBI:16004"/>
        <dbReference type="ChEBI" id="CHEBI:57540"/>
        <dbReference type="ChEBI" id="CHEBI:57945"/>
        <dbReference type="EC" id="1.1.1.28"/>
    </reaction>
</comment>
<dbReference type="EMBL" id="PZEV01000001">
    <property type="protein sequence ID" value="PTI52737.1"/>
    <property type="molecule type" value="Genomic_DNA"/>
</dbReference>
<protein>
    <recommendedName>
        <fullName evidence="3">D-lactate dehydrogenase</fullName>
        <ecNumber evidence="2">1.1.1.28</ecNumber>
    </recommendedName>
    <alternativeName>
        <fullName evidence="6">D-specific 2-hydroxyacid dehydrogenase</fullName>
    </alternativeName>
</protein>
<dbReference type="PANTHER" id="PTHR43026">
    <property type="entry name" value="2-HYDROXYACID DEHYDROGENASE HOMOLOG 1-RELATED"/>
    <property type="match status" value="1"/>
</dbReference>
<evidence type="ECO:0000256" key="2">
    <source>
        <dbReference type="ARBA" id="ARBA00012969"/>
    </source>
</evidence>
<comment type="caution">
    <text evidence="11">The sequence shown here is derived from an EMBL/GenBank/DDBJ whole genome shotgun (WGS) entry which is preliminary data.</text>
</comment>
<dbReference type="STRING" id="1194526.A284_01880"/>
<evidence type="ECO:0000256" key="4">
    <source>
        <dbReference type="ARBA" id="ARBA00023002"/>
    </source>
</evidence>
<dbReference type="SUPFAM" id="SSF51735">
    <property type="entry name" value="NAD(P)-binding Rossmann-fold domains"/>
    <property type="match status" value="1"/>
</dbReference>
<comment type="similarity">
    <text evidence="1 8">Belongs to the D-isomer specific 2-hydroxyacid dehydrogenase family.</text>
</comment>
<evidence type="ECO:0000256" key="3">
    <source>
        <dbReference type="ARBA" id="ARBA00014095"/>
    </source>
</evidence>
<evidence type="ECO:0000256" key="6">
    <source>
        <dbReference type="ARBA" id="ARBA00030947"/>
    </source>
</evidence>
<evidence type="ECO:0000256" key="5">
    <source>
        <dbReference type="ARBA" id="ARBA00023027"/>
    </source>
</evidence>
<dbReference type="RefSeq" id="WP_107532284.1">
    <property type="nucleotide sequence ID" value="NZ_PZEV01000001.1"/>
</dbReference>
<dbReference type="PROSITE" id="PS00670">
    <property type="entry name" value="D_2_HYDROXYACID_DH_2"/>
    <property type="match status" value="1"/>
</dbReference>
<dbReference type="PANTHER" id="PTHR43026:SF1">
    <property type="entry name" value="2-HYDROXYACID DEHYDROGENASE HOMOLOG 1-RELATED"/>
    <property type="match status" value="1"/>
</dbReference>
<dbReference type="PROSITE" id="PS00065">
    <property type="entry name" value="D_2_HYDROXYACID_DH_1"/>
    <property type="match status" value="1"/>
</dbReference>
<dbReference type="InterPro" id="IPR006139">
    <property type="entry name" value="D-isomer_2_OHA_DH_cat_dom"/>
</dbReference>
<sequence>MTRIMFFGTREYEKDMALNWGKKNNIEVTTSPELLSKETVDQLKDYDGVTTMQFGKLEEEVYPKLEAYGIKQIAQRTAGFDMYDLELAKKHDIIISNVPSYSPETIAEYAVSIALQLVRKFPAIEKRVQDHNFTWAAPIMSRPVKNMTVAIIGTGRIGAATAKIYAGFGAKVVGYDAYPNESLDFIEYQSSVEEAINGADIISLHVPANKESYHLFDKAMFSKVKEGAVLVNAARGAVINTPDLIYAVNHGPLYGAAIDTYEFEAPYFTFDWTNKEIEDDTLLKLIDNENILVTPHIAFFSDEAVQNLVEGGLNASLSVINTGTCETRLN</sequence>
<evidence type="ECO:0000256" key="8">
    <source>
        <dbReference type="RuleBase" id="RU003719"/>
    </source>
</evidence>
<dbReference type="AlphaFoldDB" id="A0A2T4Q427"/>